<dbReference type="EMBL" id="MT143710">
    <property type="protein sequence ID" value="QJA43378.1"/>
    <property type="molecule type" value="Genomic_DNA"/>
</dbReference>
<organism evidence="1">
    <name type="scientific">viral metagenome</name>
    <dbReference type="NCBI Taxonomy" id="1070528"/>
    <lineage>
        <taxon>unclassified sequences</taxon>
        <taxon>metagenomes</taxon>
        <taxon>organismal metagenomes</taxon>
    </lineage>
</organism>
<accession>A0A6H1Z767</accession>
<protein>
    <submittedName>
        <fullName evidence="1">Uncharacterized protein</fullName>
    </submittedName>
</protein>
<sequence length="95" mass="10767">MVLESDLRHIAALERYIACKKGEFADDEDACRGCILDPEVKWTPEEAPDSPAQITLRIAPCWFLSELLAEVVKEEVRLLKADLKPRNGVRCSEVR</sequence>
<gene>
    <name evidence="1" type="ORF">MM171A00097_0025</name>
    <name evidence="2" type="ORF">MM171B00585_0023</name>
</gene>
<evidence type="ECO:0000313" key="2">
    <source>
        <dbReference type="EMBL" id="QJB03695.1"/>
    </source>
</evidence>
<dbReference type="AlphaFoldDB" id="A0A6H1Z767"/>
<name>A0A6H1Z767_9ZZZZ</name>
<reference evidence="1" key="1">
    <citation type="submission" date="2020-03" db="EMBL/GenBank/DDBJ databases">
        <title>The deep terrestrial virosphere.</title>
        <authorList>
            <person name="Holmfeldt K."/>
            <person name="Nilsson E."/>
            <person name="Simone D."/>
            <person name="Lopez-Fernandez M."/>
            <person name="Wu X."/>
            <person name="de Brujin I."/>
            <person name="Lundin D."/>
            <person name="Andersson A."/>
            <person name="Bertilsson S."/>
            <person name="Dopson M."/>
        </authorList>
    </citation>
    <scope>NUCLEOTIDE SEQUENCE</scope>
    <source>
        <strain evidence="1">MM171A00097</strain>
        <strain evidence="2">MM171B00585</strain>
    </source>
</reference>
<evidence type="ECO:0000313" key="1">
    <source>
        <dbReference type="EMBL" id="QJA43378.1"/>
    </source>
</evidence>
<proteinExistence type="predicted"/>
<dbReference type="EMBL" id="MT143856">
    <property type="protein sequence ID" value="QJB03695.1"/>
    <property type="molecule type" value="Genomic_DNA"/>
</dbReference>